<keyword evidence="7 11" id="KW-0805">Transcription regulation</keyword>
<dbReference type="Proteomes" id="UP000568380">
    <property type="component" value="Unassembled WGS sequence"/>
</dbReference>
<comment type="PTM">
    <text evidence="11">Upon Fe-S cluster removal intramolecular disulfide bonds are formed.</text>
</comment>
<dbReference type="GO" id="GO:0045454">
    <property type="term" value="P:cell redox homeostasis"/>
    <property type="evidence" value="ECO:0007669"/>
    <property type="project" value="TreeGrafter"/>
</dbReference>
<dbReference type="GO" id="GO:0051539">
    <property type="term" value="F:4 iron, 4 sulfur cluster binding"/>
    <property type="evidence" value="ECO:0007669"/>
    <property type="project" value="UniProtKB-UniRule"/>
</dbReference>
<accession>A0A7W8A1T8</accession>
<keyword evidence="14" id="KW-1185">Reference proteome</keyword>
<feature type="domain" description="4Fe-4S Wbl-type" evidence="12">
    <location>
        <begin position="13"/>
        <end position="75"/>
    </location>
</feature>
<keyword evidence="6 11" id="KW-0411">Iron-sulfur</keyword>
<evidence type="ECO:0000259" key="12">
    <source>
        <dbReference type="PROSITE" id="PS51674"/>
    </source>
</evidence>
<reference evidence="13 14" key="1">
    <citation type="submission" date="2020-08" db="EMBL/GenBank/DDBJ databases">
        <title>Genomic Encyclopedia of Type Strains, Phase IV (KMG-IV): sequencing the most valuable type-strain genomes for metagenomic binning, comparative biology and taxonomic classification.</title>
        <authorList>
            <person name="Goeker M."/>
        </authorList>
    </citation>
    <scope>NUCLEOTIDE SEQUENCE [LARGE SCALE GENOMIC DNA]</scope>
    <source>
        <strain evidence="13 14">DSM 45385</strain>
    </source>
</reference>
<dbReference type="GO" id="GO:0005737">
    <property type="term" value="C:cytoplasm"/>
    <property type="evidence" value="ECO:0007669"/>
    <property type="project" value="UniProtKB-SubCell"/>
</dbReference>
<feature type="binding site" evidence="11">
    <location>
        <position position="42"/>
    </location>
    <ligand>
        <name>[4Fe-4S] cluster</name>
        <dbReference type="ChEBI" id="CHEBI:49883"/>
    </ligand>
</feature>
<keyword evidence="4 11" id="KW-0479">Metal-binding</keyword>
<dbReference type="InterPro" id="IPR034768">
    <property type="entry name" value="4FE4S_WBL"/>
</dbReference>
<dbReference type="GO" id="GO:0047134">
    <property type="term" value="F:protein-disulfide reductase [NAD(P)H] activity"/>
    <property type="evidence" value="ECO:0007669"/>
    <property type="project" value="TreeGrafter"/>
</dbReference>
<comment type="caution">
    <text evidence="13">The sequence shown here is derived from an EMBL/GenBank/DDBJ whole genome shotgun (WGS) entry which is preliminary data.</text>
</comment>
<evidence type="ECO:0000256" key="2">
    <source>
        <dbReference type="ARBA" id="ARBA00006597"/>
    </source>
</evidence>
<feature type="binding site" evidence="11">
    <location>
        <position position="14"/>
    </location>
    <ligand>
        <name>[4Fe-4S] cluster</name>
        <dbReference type="ChEBI" id="CHEBI:49883"/>
    </ligand>
</feature>
<dbReference type="Pfam" id="PF02467">
    <property type="entry name" value="Whib"/>
    <property type="match status" value="1"/>
</dbReference>
<comment type="similarity">
    <text evidence="2 11">Belongs to the WhiB family.</text>
</comment>
<keyword evidence="8 11" id="KW-0238">DNA-binding</keyword>
<evidence type="ECO:0000256" key="3">
    <source>
        <dbReference type="ARBA" id="ARBA00022485"/>
    </source>
</evidence>
<keyword evidence="11" id="KW-0963">Cytoplasm</keyword>
<dbReference type="PROSITE" id="PS51674">
    <property type="entry name" value="4FE4S_WBL"/>
    <property type="match status" value="1"/>
</dbReference>
<dbReference type="GO" id="GO:0045892">
    <property type="term" value="P:negative regulation of DNA-templated transcription"/>
    <property type="evidence" value="ECO:0007669"/>
    <property type="project" value="TreeGrafter"/>
</dbReference>
<comment type="subcellular location">
    <subcellularLocation>
        <location evidence="1 11">Cytoplasm</location>
    </subcellularLocation>
</comment>
<feature type="binding site" evidence="11">
    <location>
        <position position="45"/>
    </location>
    <ligand>
        <name>[4Fe-4S] cluster</name>
        <dbReference type="ChEBI" id="CHEBI:49883"/>
    </ligand>
</feature>
<evidence type="ECO:0000313" key="14">
    <source>
        <dbReference type="Proteomes" id="UP000568380"/>
    </source>
</evidence>
<dbReference type="AlphaFoldDB" id="A0A7W8A1T8"/>
<feature type="binding site" evidence="11">
    <location>
        <position position="51"/>
    </location>
    <ligand>
        <name>[4Fe-4S] cluster</name>
        <dbReference type="ChEBI" id="CHEBI:49883"/>
    </ligand>
</feature>
<gene>
    <name evidence="11" type="primary">whiB</name>
    <name evidence="13" type="ORF">HNR40_002699</name>
</gene>
<comment type="PTM">
    <text evidence="11">The Fe-S cluster can be nitrosylated by nitric oxide (NO).</text>
</comment>
<dbReference type="InterPro" id="IPR003482">
    <property type="entry name" value="Whib"/>
</dbReference>
<keyword evidence="3 11" id="KW-0004">4Fe-4S</keyword>
<comment type="cofactor">
    <cofactor evidence="11">
        <name>[4Fe-4S] cluster</name>
        <dbReference type="ChEBI" id="CHEBI:49883"/>
    </cofactor>
    <text evidence="11">Binds 1 [4Fe-4S] cluster per subunit. Following nitrosylation of the [4Fe-4S] cluster binds 1 [4Fe-8(NO)] cluster per subunit.</text>
</comment>
<organism evidence="13 14">
    <name type="scientific">Nonomuraea endophytica</name>
    <dbReference type="NCBI Taxonomy" id="714136"/>
    <lineage>
        <taxon>Bacteria</taxon>
        <taxon>Bacillati</taxon>
        <taxon>Actinomycetota</taxon>
        <taxon>Actinomycetes</taxon>
        <taxon>Streptosporangiales</taxon>
        <taxon>Streptosporangiaceae</taxon>
        <taxon>Nonomuraea</taxon>
    </lineage>
</organism>
<keyword evidence="5 11" id="KW-0408">Iron</keyword>
<name>A0A7W8A1T8_9ACTN</name>
<dbReference type="PANTHER" id="PTHR38839">
    <property type="entry name" value="TRANSCRIPTIONAL REGULATOR WHID-RELATED"/>
    <property type="match status" value="1"/>
</dbReference>
<evidence type="ECO:0000256" key="1">
    <source>
        <dbReference type="ARBA" id="ARBA00004496"/>
    </source>
</evidence>
<sequence length="79" mass="8797">MRTLIHDWTEQAACLEVDPELFFPVSTHGPGEEQVMAAKAVCARCPVREQCLAYALDTRQAEGVWGGTDPAQRGVRIRR</sequence>
<evidence type="ECO:0000256" key="7">
    <source>
        <dbReference type="ARBA" id="ARBA00023015"/>
    </source>
</evidence>
<evidence type="ECO:0000256" key="11">
    <source>
        <dbReference type="HAMAP-Rule" id="MF_01479"/>
    </source>
</evidence>
<evidence type="ECO:0000256" key="5">
    <source>
        <dbReference type="ARBA" id="ARBA00023004"/>
    </source>
</evidence>
<protein>
    <recommendedName>
        <fullName evidence="11">Transcriptional regulator WhiB</fullName>
    </recommendedName>
</protein>
<dbReference type="GO" id="GO:0003677">
    <property type="term" value="F:DNA binding"/>
    <property type="evidence" value="ECO:0007669"/>
    <property type="project" value="UniProtKB-UniRule"/>
</dbReference>
<dbReference type="HAMAP" id="MF_01479">
    <property type="entry name" value="WhiB"/>
    <property type="match status" value="1"/>
</dbReference>
<comment type="function">
    <text evidence="11">Acts as a transcriptional regulator. Probably redox-responsive. The apo- but not holo-form probably binds DNA.</text>
</comment>
<evidence type="ECO:0000256" key="8">
    <source>
        <dbReference type="ARBA" id="ARBA00023125"/>
    </source>
</evidence>
<dbReference type="GO" id="GO:0035731">
    <property type="term" value="F:dinitrosyl-iron complex binding"/>
    <property type="evidence" value="ECO:0007669"/>
    <property type="project" value="UniProtKB-UniRule"/>
</dbReference>
<evidence type="ECO:0000256" key="10">
    <source>
        <dbReference type="ARBA" id="ARBA00023163"/>
    </source>
</evidence>
<evidence type="ECO:0000256" key="4">
    <source>
        <dbReference type="ARBA" id="ARBA00022723"/>
    </source>
</evidence>
<keyword evidence="10 11" id="KW-0804">Transcription</keyword>
<dbReference type="GO" id="GO:0046872">
    <property type="term" value="F:metal ion binding"/>
    <property type="evidence" value="ECO:0007669"/>
    <property type="project" value="UniProtKB-KW"/>
</dbReference>
<evidence type="ECO:0000256" key="6">
    <source>
        <dbReference type="ARBA" id="ARBA00023014"/>
    </source>
</evidence>
<dbReference type="RefSeq" id="WP_184960892.1">
    <property type="nucleotide sequence ID" value="NZ_JACHIN010000003.1"/>
</dbReference>
<proteinExistence type="inferred from homology"/>
<keyword evidence="9 11" id="KW-1015">Disulfide bond</keyword>
<evidence type="ECO:0000313" key="13">
    <source>
        <dbReference type="EMBL" id="MBB5077226.1"/>
    </source>
</evidence>
<evidence type="ECO:0000256" key="9">
    <source>
        <dbReference type="ARBA" id="ARBA00023157"/>
    </source>
</evidence>
<dbReference type="EMBL" id="JACHIN010000003">
    <property type="protein sequence ID" value="MBB5077226.1"/>
    <property type="molecule type" value="Genomic_DNA"/>
</dbReference>